<dbReference type="SUPFAM" id="SSF46689">
    <property type="entry name" value="Homeodomain-like"/>
    <property type="match status" value="2"/>
</dbReference>
<gene>
    <name evidence="5" type="ORF">DV711_03295</name>
</gene>
<dbReference type="InterPro" id="IPR009057">
    <property type="entry name" value="Homeodomain-like_sf"/>
</dbReference>
<sequence length="277" mass="30747">MDRLSDILNRFSINAQVFFSGKLCGIQAFGGNQDDGGSLHLLKSGTLAFINDEGHKMVLERPSVIFIPKMFQHRIIANESDKAELVCANIHYGDGLSNPLVDALPKFLYFDLDDTGLMGQAAQWLFDEAFENRCGRDPMIDRLSDIFLIQLLRHVLDEGTVTHGLMAGLAHPQLSKALTAMHQDPQSHWTLDAMAAEASMSRSKFAELFREVIGQPPGDYITEWRVALAQGLLKKNKPVGLVAHEVGYENGSALARVFRKKTGLSPKEWLDKVRGIS</sequence>
<reference evidence="5 6" key="1">
    <citation type="submission" date="2018-07" db="EMBL/GenBank/DDBJ databases">
        <title>Motiliproteus coralliicola sp. nov., a bacterium isolated from Coral.</title>
        <authorList>
            <person name="Wang G."/>
        </authorList>
    </citation>
    <scope>NUCLEOTIDE SEQUENCE [LARGE SCALE GENOMIC DNA]</scope>
    <source>
        <strain evidence="5 6">C34</strain>
    </source>
</reference>
<evidence type="ECO:0000256" key="1">
    <source>
        <dbReference type="ARBA" id="ARBA00023015"/>
    </source>
</evidence>
<dbReference type="GO" id="GO:0043565">
    <property type="term" value="F:sequence-specific DNA binding"/>
    <property type="evidence" value="ECO:0007669"/>
    <property type="project" value="InterPro"/>
</dbReference>
<keyword evidence="6" id="KW-1185">Reference proteome</keyword>
<keyword evidence="1" id="KW-0805">Transcription regulation</keyword>
<evidence type="ECO:0000256" key="2">
    <source>
        <dbReference type="ARBA" id="ARBA00023125"/>
    </source>
</evidence>
<feature type="domain" description="HTH araC/xylS-type" evidence="4">
    <location>
        <begin position="175"/>
        <end position="272"/>
    </location>
</feature>
<dbReference type="SMART" id="SM00342">
    <property type="entry name" value="HTH_ARAC"/>
    <property type="match status" value="1"/>
</dbReference>
<dbReference type="Pfam" id="PF12833">
    <property type="entry name" value="HTH_18"/>
    <property type="match status" value="1"/>
</dbReference>
<evidence type="ECO:0000259" key="4">
    <source>
        <dbReference type="PROSITE" id="PS01124"/>
    </source>
</evidence>
<dbReference type="PANTHER" id="PTHR46796:SF7">
    <property type="entry name" value="ARAC FAMILY TRANSCRIPTIONAL REGULATOR"/>
    <property type="match status" value="1"/>
</dbReference>
<name>A0A369WSH7_9GAMM</name>
<dbReference type="PANTHER" id="PTHR46796">
    <property type="entry name" value="HTH-TYPE TRANSCRIPTIONAL ACTIVATOR RHAS-RELATED"/>
    <property type="match status" value="1"/>
</dbReference>
<evidence type="ECO:0000256" key="3">
    <source>
        <dbReference type="ARBA" id="ARBA00023163"/>
    </source>
</evidence>
<organism evidence="5 6">
    <name type="scientific">Motiliproteus coralliicola</name>
    <dbReference type="NCBI Taxonomy" id="2283196"/>
    <lineage>
        <taxon>Bacteria</taxon>
        <taxon>Pseudomonadati</taxon>
        <taxon>Pseudomonadota</taxon>
        <taxon>Gammaproteobacteria</taxon>
        <taxon>Oceanospirillales</taxon>
        <taxon>Oceanospirillaceae</taxon>
        <taxon>Motiliproteus</taxon>
    </lineage>
</organism>
<dbReference type="Pfam" id="PF12852">
    <property type="entry name" value="Cupin_6"/>
    <property type="match status" value="1"/>
</dbReference>
<accession>A0A369WSH7</accession>
<dbReference type="OrthoDB" id="9783876at2"/>
<dbReference type="InterPro" id="IPR032783">
    <property type="entry name" value="AraC_lig"/>
</dbReference>
<keyword evidence="3" id="KW-0804">Transcription</keyword>
<dbReference type="AlphaFoldDB" id="A0A369WSH7"/>
<comment type="caution">
    <text evidence="5">The sequence shown here is derived from an EMBL/GenBank/DDBJ whole genome shotgun (WGS) entry which is preliminary data.</text>
</comment>
<protein>
    <submittedName>
        <fullName evidence="5">AraC family transcriptional regulator</fullName>
    </submittedName>
</protein>
<dbReference type="Proteomes" id="UP000253769">
    <property type="component" value="Unassembled WGS sequence"/>
</dbReference>
<proteinExistence type="predicted"/>
<keyword evidence="2" id="KW-0238">DNA-binding</keyword>
<dbReference type="EMBL" id="QQOH01000001">
    <property type="protein sequence ID" value="RDE24627.1"/>
    <property type="molecule type" value="Genomic_DNA"/>
</dbReference>
<dbReference type="Gene3D" id="1.10.10.60">
    <property type="entry name" value="Homeodomain-like"/>
    <property type="match status" value="2"/>
</dbReference>
<evidence type="ECO:0000313" key="5">
    <source>
        <dbReference type="EMBL" id="RDE24627.1"/>
    </source>
</evidence>
<dbReference type="GO" id="GO:0003700">
    <property type="term" value="F:DNA-binding transcription factor activity"/>
    <property type="evidence" value="ECO:0007669"/>
    <property type="project" value="InterPro"/>
</dbReference>
<dbReference type="RefSeq" id="WP_114694214.1">
    <property type="nucleotide sequence ID" value="NZ_QQOH01000001.1"/>
</dbReference>
<evidence type="ECO:0000313" key="6">
    <source>
        <dbReference type="Proteomes" id="UP000253769"/>
    </source>
</evidence>
<dbReference type="PROSITE" id="PS01124">
    <property type="entry name" value="HTH_ARAC_FAMILY_2"/>
    <property type="match status" value="1"/>
</dbReference>
<dbReference type="InterPro" id="IPR018060">
    <property type="entry name" value="HTH_AraC"/>
</dbReference>
<dbReference type="InterPro" id="IPR050204">
    <property type="entry name" value="AraC_XylS_family_regulators"/>
</dbReference>